<dbReference type="EMBL" id="CM000760">
    <property type="protein sequence ID" value="OQU92210.1"/>
    <property type="molecule type" value="Genomic_DNA"/>
</dbReference>
<dbReference type="OMA" id="QWDLLMK"/>
<evidence type="ECO:0000259" key="7">
    <source>
        <dbReference type="Pfam" id="PF03088"/>
    </source>
</evidence>
<dbReference type="GO" id="GO:0005773">
    <property type="term" value="C:vacuole"/>
    <property type="evidence" value="ECO:0007669"/>
    <property type="project" value="UniProtKB-SubCell"/>
</dbReference>
<sequence length="443" mass="47953">MSSPRALLVVLHYTRLCPLSPRPGQALANKHDVAYRIVSSTQTGVTTPRTSGAGGRSSSPCVLCLLCGASLLATRSTMAAGLGFLKAVALVLAPVVLAVVLYSPRDFSPAPMPPEYSYGPDVSAPRHERRALQRSERVGEGRLPGPEDLAFDAAGGWLYTGCADGWVRRVSVPGGDVEDWVRTGGRPLGLVLASDGALIVADANIGLLKVSPDPDRKVELLTDSAEGLKFALTDGVDVAGDGTIYFTDASYKYNLDNHMTDILEARPHGRLMSFDPSTRRTAVLARDLYFANGVSVSPDQSSLIYCETVMKRCSRYHIAGEKKGTIQKFIDNLPGFPDNIRYDGEGRYWIALSAGRTLQWDLLMKYPFIRKLVYLAEKFVAVPHALKNSGAMSVALDGKPVTMYSDQGLALATGWLKVGEHLYYGSLTESYLSKIDLTKSSVE</sequence>
<dbReference type="Pfam" id="PF20067">
    <property type="entry name" value="SSL_N"/>
    <property type="match status" value="1"/>
</dbReference>
<keyword evidence="5" id="KW-0325">Glycoprotein</keyword>
<comment type="similarity">
    <text evidence="2">Belongs to the strictosidine synthase family.</text>
</comment>
<gene>
    <name evidence="8" type="ORF">SORBI_3001G310500</name>
</gene>
<dbReference type="PANTHER" id="PTHR10426">
    <property type="entry name" value="STRICTOSIDINE SYNTHASE-RELATED"/>
    <property type="match status" value="1"/>
</dbReference>
<keyword evidence="6" id="KW-0812">Transmembrane</keyword>
<evidence type="ECO:0000256" key="5">
    <source>
        <dbReference type="ARBA" id="ARBA00023180"/>
    </source>
</evidence>
<dbReference type="FunCoup" id="A0A1Z5S8F8">
    <property type="interactions" value="3"/>
</dbReference>
<evidence type="ECO:0000256" key="2">
    <source>
        <dbReference type="ARBA" id="ARBA00009191"/>
    </source>
</evidence>
<reference evidence="8 9" key="1">
    <citation type="journal article" date="2009" name="Nature">
        <title>The Sorghum bicolor genome and the diversification of grasses.</title>
        <authorList>
            <person name="Paterson A.H."/>
            <person name="Bowers J.E."/>
            <person name="Bruggmann R."/>
            <person name="Dubchak I."/>
            <person name="Grimwood J."/>
            <person name="Gundlach H."/>
            <person name="Haberer G."/>
            <person name="Hellsten U."/>
            <person name="Mitros T."/>
            <person name="Poliakov A."/>
            <person name="Schmutz J."/>
            <person name="Spannagl M."/>
            <person name="Tang H."/>
            <person name="Wang X."/>
            <person name="Wicker T."/>
            <person name="Bharti A.K."/>
            <person name="Chapman J."/>
            <person name="Feltus F.A."/>
            <person name="Gowik U."/>
            <person name="Grigoriev I.V."/>
            <person name="Lyons E."/>
            <person name="Maher C.A."/>
            <person name="Martis M."/>
            <person name="Narechania A."/>
            <person name="Otillar R.P."/>
            <person name="Penning B.W."/>
            <person name="Salamov A.A."/>
            <person name="Wang Y."/>
            <person name="Zhang L."/>
            <person name="Carpita N.C."/>
            <person name="Freeling M."/>
            <person name="Gingle A.R."/>
            <person name="Hash C.T."/>
            <person name="Keller B."/>
            <person name="Klein P."/>
            <person name="Kresovich S."/>
            <person name="McCann M.C."/>
            <person name="Ming R."/>
            <person name="Peterson D.G."/>
            <person name="Mehboob-ur-Rahman"/>
            <person name="Ware D."/>
            <person name="Westhoff P."/>
            <person name="Mayer K.F."/>
            <person name="Messing J."/>
            <person name="Rokhsar D.S."/>
        </authorList>
    </citation>
    <scope>NUCLEOTIDE SEQUENCE [LARGE SCALE GENOMIC DNA]</scope>
    <source>
        <strain evidence="9">cv. BTx623</strain>
    </source>
</reference>
<dbReference type="eggNOG" id="KOG1520">
    <property type="taxonomic scope" value="Eukaryota"/>
</dbReference>
<keyword evidence="6" id="KW-1133">Transmembrane helix</keyword>
<dbReference type="InterPro" id="IPR018119">
    <property type="entry name" value="Strictosidine_synth_cons-reg"/>
</dbReference>
<dbReference type="SUPFAM" id="SSF63829">
    <property type="entry name" value="Calcium-dependent phosphotriesterase"/>
    <property type="match status" value="1"/>
</dbReference>
<dbReference type="AlphaFoldDB" id="A0A1Z5S8F8"/>
<feature type="transmembrane region" description="Helical" evidence="6">
    <location>
        <begin position="78"/>
        <end position="102"/>
    </location>
</feature>
<name>A0A1Z5S8F8_SORBI</name>
<organism evidence="8 9">
    <name type="scientific">Sorghum bicolor</name>
    <name type="common">Sorghum</name>
    <name type="synonym">Sorghum vulgare</name>
    <dbReference type="NCBI Taxonomy" id="4558"/>
    <lineage>
        <taxon>Eukaryota</taxon>
        <taxon>Viridiplantae</taxon>
        <taxon>Streptophyta</taxon>
        <taxon>Embryophyta</taxon>
        <taxon>Tracheophyta</taxon>
        <taxon>Spermatophyta</taxon>
        <taxon>Magnoliopsida</taxon>
        <taxon>Liliopsida</taxon>
        <taxon>Poales</taxon>
        <taxon>Poaceae</taxon>
        <taxon>PACMAD clade</taxon>
        <taxon>Panicoideae</taxon>
        <taxon>Andropogonodae</taxon>
        <taxon>Andropogoneae</taxon>
        <taxon>Sorghinae</taxon>
        <taxon>Sorghum</taxon>
    </lineage>
</organism>
<reference evidence="9" key="2">
    <citation type="journal article" date="2018" name="Plant J.">
        <title>The Sorghum bicolor reference genome: improved assembly, gene annotations, a transcriptome atlas, and signatures of genome organization.</title>
        <authorList>
            <person name="McCormick R.F."/>
            <person name="Truong S.K."/>
            <person name="Sreedasyam A."/>
            <person name="Jenkins J."/>
            <person name="Shu S."/>
            <person name="Sims D."/>
            <person name="Kennedy M."/>
            <person name="Amirebrahimi M."/>
            <person name="Weers B.D."/>
            <person name="McKinley B."/>
            <person name="Mattison A."/>
            <person name="Morishige D.T."/>
            <person name="Grimwood J."/>
            <person name="Schmutz J."/>
            <person name="Mullet J.E."/>
        </authorList>
    </citation>
    <scope>NUCLEOTIDE SEQUENCE [LARGE SCALE GENOMIC DNA]</scope>
    <source>
        <strain evidence="9">cv. BTx623</strain>
    </source>
</reference>
<dbReference type="Gene3D" id="2.120.10.30">
    <property type="entry name" value="TolB, C-terminal domain"/>
    <property type="match status" value="1"/>
</dbReference>
<comment type="subcellular location">
    <subcellularLocation>
        <location evidence="1">Vacuole</location>
    </subcellularLocation>
</comment>
<keyword evidence="6" id="KW-0472">Membrane</keyword>
<accession>A0A1Z5S8F8</accession>
<evidence type="ECO:0000256" key="1">
    <source>
        <dbReference type="ARBA" id="ARBA00004116"/>
    </source>
</evidence>
<dbReference type="STRING" id="4558.A0A1Z5S8F8"/>
<protein>
    <recommendedName>
        <fullName evidence="7">Strictosidine synthase conserved region domain-containing protein</fullName>
    </recommendedName>
</protein>
<feature type="domain" description="Strictosidine synthase conserved region" evidence="7">
    <location>
        <begin position="234"/>
        <end position="320"/>
    </location>
</feature>
<keyword evidence="3" id="KW-0597">Phosphoprotein</keyword>
<evidence type="ECO:0000256" key="3">
    <source>
        <dbReference type="ARBA" id="ARBA00022553"/>
    </source>
</evidence>
<evidence type="ECO:0000256" key="4">
    <source>
        <dbReference type="ARBA" id="ARBA00022554"/>
    </source>
</evidence>
<dbReference type="Proteomes" id="UP000000768">
    <property type="component" value="Chromosome 1"/>
</dbReference>
<dbReference type="InterPro" id="IPR011042">
    <property type="entry name" value="6-blade_b-propeller_TolB-like"/>
</dbReference>
<keyword evidence="9" id="KW-1185">Reference proteome</keyword>
<dbReference type="Gramene" id="OQU92210">
    <property type="protein sequence ID" value="OQU92210"/>
    <property type="gene ID" value="SORBI_3001G310500"/>
</dbReference>
<dbReference type="PANTHER" id="PTHR10426:SF88">
    <property type="entry name" value="ADIPOCYTE PLASMA MEMBRANE-ASSOCIATED PROTEIN HEMOMUCIN-RELATED"/>
    <property type="match status" value="1"/>
</dbReference>
<evidence type="ECO:0000313" key="8">
    <source>
        <dbReference type="EMBL" id="OQU92210.1"/>
    </source>
</evidence>
<proteinExistence type="inferred from homology"/>
<dbReference type="Pfam" id="PF03088">
    <property type="entry name" value="Str_synth"/>
    <property type="match status" value="1"/>
</dbReference>
<dbReference type="InParanoid" id="A0A1Z5S8F8"/>
<evidence type="ECO:0000256" key="6">
    <source>
        <dbReference type="SAM" id="Phobius"/>
    </source>
</evidence>
<keyword evidence="4" id="KW-0926">Vacuole</keyword>
<evidence type="ECO:0000313" key="9">
    <source>
        <dbReference type="Proteomes" id="UP000000768"/>
    </source>
</evidence>
<dbReference type="GO" id="GO:0016787">
    <property type="term" value="F:hydrolase activity"/>
    <property type="evidence" value="ECO:0000318"/>
    <property type="project" value="GO_Central"/>
</dbReference>